<feature type="compositionally biased region" description="Basic and acidic residues" evidence="3">
    <location>
        <begin position="123"/>
        <end position="175"/>
    </location>
</feature>
<sequence>MTASRSRSPRRSPPAERRRERSRSRSRERTHRRSPSPARRRSPEAKAAENERPRSPPRGPKKTDSSKGFKWKKKGPEEARGRDDRDFRRGDTDSYKPSRYGGGRDDRDRGRDRDGGRNSAWDGGRDFGRESGRGGDRNDRERDVEDKFGPSRPRDSNKSRNDRGSNSDIPPKREAAASSKPIPASLTFMIVTVNDRLGTKASVPCLPSDTVGDFKKIVAAQIGRKPHEIMLKRQSERPFKDFITLGDYGVSNGVQLDLELDTGD</sequence>
<feature type="compositionally biased region" description="Basic and acidic residues" evidence="3">
    <location>
        <begin position="74"/>
        <end position="116"/>
    </location>
</feature>
<feature type="compositionally biased region" description="Basic residues" evidence="3">
    <location>
        <begin position="28"/>
        <end position="40"/>
    </location>
</feature>
<evidence type="ECO:0000259" key="4">
    <source>
        <dbReference type="PROSITE" id="PS50053"/>
    </source>
</evidence>
<protein>
    <recommendedName>
        <fullName evidence="1">Ubiquitin-like modifier HUB1</fullName>
    </recommendedName>
</protein>
<evidence type="ECO:0000256" key="3">
    <source>
        <dbReference type="SAM" id="MobiDB-lite"/>
    </source>
</evidence>
<dbReference type="InterPro" id="IPR039732">
    <property type="entry name" value="Hub1/Ubl5"/>
</dbReference>
<comment type="caution">
    <text evidence="5">The sequence shown here is derived from an EMBL/GenBank/DDBJ whole genome shotgun (WGS) entry which is preliminary data.</text>
</comment>
<evidence type="ECO:0000256" key="1">
    <source>
        <dbReference type="ARBA" id="ARBA00014108"/>
    </source>
</evidence>
<reference evidence="5 6" key="1">
    <citation type="submission" date="2019-11" db="EMBL/GenBank/DDBJ databases">
        <title>Venturia inaequalis Genome Resource.</title>
        <authorList>
            <person name="Lichtner F.J."/>
        </authorList>
    </citation>
    <scope>NUCLEOTIDE SEQUENCE [LARGE SCALE GENOMIC DNA]</scope>
    <source>
        <strain evidence="5">Bline_iso_100314</strain>
    </source>
</reference>
<gene>
    <name evidence="5" type="ORF">BLS_000726</name>
</gene>
<dbReference type="Proteomes" id="UP000433883">
    <property type="component" value="Unassembled WGS sequence"/>
</dbReference>
<evidence type="ECO:0000313" key="5">
    <source>
        <dbReference type="EMBL" id="KAE9978305.1"/>
    </source>
</evidence>
<dbReference type="InterPro" id="IPR029071">
    <property type="entry name" value="Ubiquitin-like_domsf"/>
</dbReference>
<evidence type="ECO:0000256" key="2">
    <source>
        <dbReference type="ARBA" id="ARBA00022786"/>
    </source>
</evidence>
<feature type="compositionally biased region" description="Basic and acidic residues" evidence="3">
    <location>
        <begin position="41"/>
        <end position="54"/>
    </location>
</feature>
<dbReference type="PANTHER" id="PTHR13042">
    <property type="entry name" value="UBIQUITIN-LIKE PROTEIN 5"/>
    <property type="match status" value="1"/>
</dbReference>
<dbReference type="PROSITE" id="PS50053">
    <property type="entry name" value="UBIQUITIN_2"/>
    <property type="match status" value="1"/>
</dbReference>
<dbReference type="SUPFAM" id="SSF54236">
    <property type="entry name" value="Ubiquitin-like"/>
    <property type="match status" value="1"/>
</dbReference>
<feature type="compositionally biased region" description="Basic and acidic residues" evidence="3">
    <location>
        <begin position="13"/>
        <end position="27"/>
    </location>
</feature>
<name>A0A8H3UXT5_VENIN</name>
<dbReference type="OrthoDB" id="3881at2759"/>
<dbReference type="InterPro" id="IPR000626">
    <property type="entry name" value="Ubiquitin-like_dom"/>
</dbReference>
<dbReference type="AlphaFoldDB" id="A0A8H3UXT5"/>
<organism evidence="5 6">
    <name type="scientific">Venturia inaequalis</name>
    <name type="common">Apple scab fungus</name>
    <dbReference type="NCBI Taxonomy" id="5025"/>
    <lineage>
        <taxon>Eukaryota</taxon>
        <taxon>Fungi</taxon>
        <taxon>Dikarya</taxon>
        <taxon>Ascomycota</taxon>
        <taxon>Pezizomycotina</taxon>
        <taxon>Dothideomycetes</taxon>
        <taxon>Pleosporomycetidae</taxon>
        <taxon>Venturiales</taxon>
        <taxon>Venturiaceae</taxon>
        <taxon>Venturia</taxon>
    </lineage>
</organism>
<dbReference type="Gene3D" id="3.10.20.90">
    <property type="entry name" value="Phosphatidylinositol 3-kinase Catalytic Subunit, Chain A, domain 1"/>
    <property type="match status" value="1"/>
</dbReference>
<proteinExistence type="predicted"/>
<evidence type="ECO:0000313" key="6">
    <source>
        <dbReference type="Proteomes" id="UP000433883"/>
    </source>
</evidence>
<feature type="region of interest" description="Disordered" evidence="3">
    <location>
        <begin position="1"/>
        <end position="181"/>
    </location>
</feature>
<dbReference type="EMBL" id="WNWQ01000114">
    <property type="protein sequence ID" value="KAE9978305.1"/>
    <property type="molecule type" value="Genomic_DNA"/>
</dbReference>
<accession>A0A8H3UXT5</accession>
<keyword evidence="2" id="KW-0833">Ubl conjugation pathway</keyword>
<feature type="domain" description="Ubiquitin-like" evidence="4">
    <location>
        <begin position="189"/>
        <end position="258"/>
    </location>
</feature>